<reference evidence="5" key="1">
    <citation type="journal article" date="2019" name="Int. J. Syst. Evol. Microbiol.">
        <title>The Global Catalogue of Microorganisms (GCM) 10K type strain sequencing project: providing services to taxonomists for standard genome sequencing and annotation.</title>
        <authorList>
            <consortium name="The Broad Institute Genomics Platform"/>
            <consortium name="The Broad Institute Genome Sequencing Center for Infectious Disease"/>
            <person name="Wu L."/>
            <person name="Ma J."/>
        </authorList>
    </citation>
    <scope>NUCLEOTIDE SEQUENCE [LARGE SCALE GENOMIC DNA]</scope>
    <source>
        <strain evidence="5">KCTC 42423</strain>
    </source>
</reference>
<evidence type="ECO:0000256" key="2">
    <source>
        <dbReference type="RuleBase" id="RU003616"/>
    </source>
</evidence>
<proteinExistence type="inferred from homology"/>
<dbReference type="InterPro" id="IPR031107">
    <property type="entry name" value="Small_HSP"/>
</dbReference>
<dbReference type="InterPro" id="IPR008978">
    <property type="entry name" value="HSP20-like_chaperone"/>
</dbReference>
<dbReference type="InterPro" id="IPR002068">
    <property type="entry name" value="A-crystallin/Hsp20_dom"/>
</dbReference>
<dbReference type="Pfam" id="PF00011">
    <property type="entry name" value="HSP20"/>
    <property type="match status" value="1"/>
</dbReference>
<dbReference type="CDD" id="cd06464">
    <property type="entry name" value="ACD_sHsps-like"/>
    <property type="match status" value="1"/>
</dbReference>
<dbReference type="Proteomes" id="UP001597459">
    <property type="component" value="Unassembled WGS sequence"/>
</dbReference>
<feature type="domain" description="SHSP" evidence="3">
    <location>
        <begin position="29"/>
        <end position="147"/>
    </location>
</feature>
<sequence>MRFVKNTERLPLQLDDFFNTDWFGGATATKRVGVDIPAVNIKETDASFDLELAIPGFSKENFNLELDKDVLTISAAVSDEENVSEATEKGTYSRREFRYGAFKRSFTLPDSIDRVAIEASYENGILGVSLPKKEEAKEAPKRLISIS</sequence>
<dbReference type="SUPFAM" id="SSF49764">
    <property type="entry name" value="HSP20-like chaperones"/>
    <property type="match status" value="1"/>
</dbReference>
<dbReference type="RefSeq" id="WP_176029205.1">
    <property type="nucleotide sequence ID" value="NZ_JBHSJV010000001.1"/>
</dbReference>
<protein>
    <submittedName>
        <fullName evidence="4">Hsp20/alpha crystallin family protein</fullName>
    </submittedName>
</protein>
<evidence type="ECO:0000256" key="1">
    <source>
        <dbReference type="PROSITE-ProRule" id="PRU00285"/>
    </source>
</evidence>
<comment type="caution">
    <text evidence="4">The sequence shown here is derived from an EMBL/GenBank/DDBJ whole genome shotgun (WGS) entry which is preliminary data.</text>
</comment>
<accession>A0ABW5N6M8</accession>
<dbReference type="PANTHER" id="PTHR11527">
    <property type="entry name" value="HEAT-SHOCK PROTEIN 20 FAMILY MEMBER"/>
    <property type="match status" value="1"/>
</dbReference>
<dbReference type="EMBL" id="JBHULX010000017">
    <property type="protein sequence ID" value="MFD2591212.1"/>
    <property type="molecule type" value="Genomic_DNA"/>
</dbReference>
<dbReference type="Gene3D" id="2.60.40.790">
    <property type="match status" value="1"/>
</dbReference>
<evidence type="ECO:0000259" key="3">
    <source>
        <dbReference type="PROSITE" id="PS01031"/>
    </source>
</evidence>
<dbReference type="PROSITE" id="PS01031">
    <property type="entry name" value="SHSP"/>
    <property type="match status" value="1"/>
</dbReference>
<evidence type="ECO:0000313" key="4">
    <source>
        <dbReference type="EMBL" id="MFD2591212.1"/>
    </source>
</evidence>
<keyword evidence="5" id="KW-1185">Reference proteome</keyword>
<name>A0ABW5N6M8_9FLAO</name>
<evidence type="ECO:0000313" key="5">
    <source>
        <dbReference type="Proteomes" id="UP001597459"/>
    </source>
</evidence>
<comment type="similarity">
    <text evidence="1 2">Belongs to the small heat shock protein (HSP20) family.</text>
</comment>
<gene>
    <name evidence="4" type="ORF">ACFSTE_10290</name>
</gene>
<organism evidence="4 5">
    <name type="scientific">Aquimarina hainanensis</name>
    <dbReference type="NCBI Taxonomy" id="1578017"/>
    <lineage>
        <taxon>Bacteria</taxon>
        <taxon>Pseudomonadati</taxon>
        <taxon>Bacteroidota</taxon>
        <taxon>Flavobacteriia</taxon>
        <taxon>Flavobacteriales</taxon>
        <taxon>Flavobacteriaceae</taxon>
        <taxon>Aquimarina</taxon>
    </lineage>
</organism>